<dbReference type="EMBL" id="JAAAPU010000096">
    <property type="protein sequence ID" value="KAF4202751.1"/>
    <property type="molecule type" value="Genomic_DNA"/>
</dbReference>
<gene>
    <name evidence="12" type="ORF">CNMCM8927_009575</name>
</gene>
<feature type="signal peptide" evidence="10">
    <location>
        <begin position="1"/>
        <end position="22"/>
    </location>
</feature>
<dbReference type="Pfam" id="PF00085">
    <property type="entry name" value="Thioredoxin"/>
    <property type="match status" value="1"/>
</dbReference>
<evidence type="ECO:0000256" key="6">
    <source>
        <dbReference type="ARBA" id="ARBA00022801"/>
    </source>
</evidence>
<evidence type="ECO:0000256" key="10">
    <source>
        <dbReference type="RuleBase" id="RU361208"/>
    </source>
</evidence>
<evidence type="ECO:0000313" key="13">
    <source>
        <dbReference type="Proteomes" id="UP000649114"/>
    </source>
</evidence>
<sequence length="431" mass="44655">MPSKTIISQLAISLALCNSALGQVVNGADYNKPNGGPPASFFAAASTMPVAALQAAAAKASKVPSLATYPVSQDSGAAKSTIHTDWASFSGGASISWVADMDVDCDGLNSGCQGNPDGQPQTNWGALSAYEVPFIVIPDKYLSANTGALPGNNIAAVICNGKMFYGILGDSNGDSPQVTGEASWLMARTCFPNEGLNGNNGHTGVDVTYIVFTGKDAVLPSSALTKNYITNFTTLRSMGDKLVNALASNLGLSGTPPTKTTTLVTTTTTKPTSTASCSWAGHCLGASCSSNDDCADALVCTSGKCSVDGAATCSWEGHCEDTMGVEELSSLKAFQSAVADNMLVLVDAYADWCGPCKAIAPKVELFSNQYANIKFFKVNVDKVPDVAQELGVSSMPSFYLFRAGDYVDKVVGANPGLLETYLKKHAESAQG</sequence>
<dbReference type="CDD" id="cd02947">
    <property type="entry name" value="TRX_family"/>
    <property type="match status" value="1"/>
</dbReference>
<feature type="domain" description="Thioredoxin" evidence="11">
    <location>
        <begin position="306"/>
        <end position="427"/>
    </location>
</feature>
<comment type="subcellular location">
    <subcellularLocation>
        <location evidence="2 10">Secreted</location>
    </subcellularLocation>
</comment>
<dbReference type="GO" id="GO:0000272">
    <property type="term" value="P:polysaccharide catabolic process"/>
    <property type="evidence" value="ECO:0007669"/>
    <property type="project" value="UniProtKB-KW"/>
</dbReference>
<evidence type="ECO:0000256" key="2">
    <source>
        <dbReference type="ARBA" id="ARBA00004613"/>
    </source>
</evidence>
<keyword evidence="9 10" id="KW-0624">Polysaccharide degradation</keyword>
<name>A0AAN5YM59_ASPLE</name>
<protein>
    <recommendedName>
        <fullName evidence="10">Endo-chitosanase</fullName>
        <ecNumber evidence="10">3.2.1.132</ecNumber>
    </recommendedName>
</protein>
<comment type="similarity">
    <text evidence="3 10">Belongs to the glycosyl hydrolase 75 family.</text>
</comment>
<evidence type="ECO:0000259" key="11">
    <source>
        <dbReference type="PROSITE" id="PS51352"/>
    </source>
</evidence>
<evidence type="ECO:0000313" key="12">
    <source>
        <dbReference type="EMBL" id="KAF4202751.1"/>
    </source>
</evidence>
<dbReference type="GO" id="GO:0016977">
    <property type="term" value="F:chitosanase activity"/>
    <property type="evidence" value="ECO:0007669"/>
    <property type="project" value="UniProtKB-EC"/>
</dbReference>
<keyword evidence="4" id="KW-0964">Secreted</keyword>
<dbReference type="PANTHER" id="PTHR42061:SF4">
    <property type="entry name" value="ENDO-CHITOSANASE"/>
    <property type="match status" value="1"/>
</dbReference>
<reference evidence="12" key="1">
    <citation type="journal article" date="2020" name="bioRxiv">
        <title>Genomic and phenotypic heterogeneity of clinical isolates of the human pathogens Aspergillus fumigatus, Aspergillus lentulus and Aspergillus fumigatiaffinis.</title>
        <authorList>
            <person name="dos Santos R.A.C."/>
            <person name="Steenwyk J.L."/>
            <person name="Rivero-Menendez O."/>
            <person name="Mead M.E."/>
            <person name="Silva L.P."/>
            <person name="Bastos R.W."/>
            <person name="Alastruey-Izquierdo A."/>
            <person name="Goldman G.H."/>
            <person name="Rokas A."/>
        </authorList>
    </citation>
    <scope>NUCLEOTIDE SEQUENCE</scope>
    <source>
        <strain evidence="12">CNM-CM8927</strain>
    </source>
</reference>
<dbReference type="InterPro" id="IPR009939">
    <property type="entry name" value="Chitosanase_fungal"/>
</dbReference>
<dbReference type="PRINTS" id="PR00421">
    <property type="entry name" value="THIOREDOXIN"/>
</dbReference>
<dbReference type="GO" id="GO:0005576">
    <property type="term" value="C:extracellular region"/>
    <property type="evidence" value="ECO:0007669"/>
    <property type="project" value="UniProtKB-SubCell"/>
</dbReference>
<dbReference type="PANTHER" id="PTHR42061">
    <property type="entry name" value="ENDO-CHITOSANASE"/>
    <property type="match status" value="1"/>
</dbReference>
<evidence type="ECO:0000256" key="5">
    <source>
        <dbReference type="ARBA" id="ARBA00022729"/>
    </source>
</evidence>
<evidence type="ECO:0000256" key="4">
    <source>
        <dbReference type="ARBA" id="ARBA00022525"/>
    </source>
</evidence>
<evidence type="ECO:0000256" key="3">
    <source>
        <dbReference type="ARBA" id="ARBA00007799"/>
    </source>
</evidence>
<keyword evidence="8 10" id="KW-0326">Glycosidase</keyword>
<evidence type="ECO:0000256" key="9">
    <source>
        <dbReference type="ARBA" id="ARBA00023326"/>
    </source>
</evidence>
<comment type="function">
    <text evidence="10">Chitosanase catalyzing the endo-type cleavage of chitosan, the deacylated form of chitin. Chitosanase may be crucial in the degradation of the deacetylated portion of chitin in the fungal cell wall.</text>
</comment>
<dbReference type="Gene3D" id="3.40.30.10">
    <property type="entry name" value="Glutaredoxin"/>
    <property type="match status" value="1"/>
</dbReference>
<feature type="chain" id="PRO_5042670001" description="Endo-chitosanase" evidence="10">
    <location>
        <begin position="23"/>
        <end position="431"/>
    </location>
</feature>
<dbReference type="Proteomes" id="UP000649114">
    <property type="component" value="Unassembled WGS sequence"/>
</dbReference>
<keyword evidence="6 10" id="KW-0378">Hydrolase</keyword>
<comment type="caution">
    <text evidence="12">The sequence shown here is derived from an EMBL/GenBank/DDBJ whole genome shotgun (WGS) entry which is preliminary data.</text>
</comment>
<evidence type="ECO:0000256" key="1">
    <source>
        <dbReference type="ARBA" id="ARBA00000405"/>
    </source>
</evidence>
<proteinExistence type="inferred from homology"/>
<dbReference type="PROSITE" id="PS51352">
    <property type="entry name" value="THIOREDOXIN_2"/>
    <property type="match status" value="1"/>
</dbReference>
<accession>A0AAN5YM59</accession>
<dbReference type="InterPro" id="IPR036249">
    <property type="entry name" value="Thioredoxin-like_sf"/>
</dbReference>
<evidence type="ECO:0000256" key="7">
    <source>
        <dbReference type="ARBA" id="ARBA00023277"/>
    </source>
</evidence>
<dbReference type="Pfam" id="PF07335">
    <property type="entry name" value="Glyco_hydro_75"/>
    <property type="match status" value="1"/>
</dbReference>
<dbReference type="SUPFAM" id="SSF52833">
    <property type="entry name" value="Thioredoxin-like"/>
    <property type="match status" value="1"/>
</dbReference>
<reference evidence="12" key="2">
    <citation type="submission" date="2020-04" db="EMBL/GenBank/DDBJ databases">
        <authorList>
            <person name="Santos R.A.C."/>
            <person name="Steenwyk J.L."/>
            <person name="Rivero-Menendez O."/>
            <person name="Mead M.E."/>
            <person name="Silva L.P."/>
            <person name="Bastos R.W."/>
            <person name="Alastruey-Izquierdo A."/>
            <person name="Goldman G.H."/>
            <person name="Rokas A."/>
        </authorList>
    </citation>
    <scope>NUCLEOTIDE SEQUENCE</scope>
    <source>
        <strain evidence="12">CNM-CM8927</strain>
    </source>
</reference>
<comment type="catalytic activity">
    <reaction evidence="1 10">
        <text>Endohydrolysis of beta-(1-&gt;4)-linkages between D-glucosamine residues in a partly acetylated chitosan.</text>
        <dbReference type="EC" id="3.2.1.132"/>
    </reaction>
</comment>
<keyword evidence="7" id="KW-0119">Carbohydrate metabolism</keyword>
<dbReference type="EC" id="3.2.1.132" evidence="10"/>
<organism evidence="12 13">
    <name type="scientific">Aspergillus lentulus</name>
    <dbReference type="NCBI Taxonomy" id="293939"/>
    <lineage>
        <taxon>Eukaryota</taxon>
        <taxon>Fungi</taxon>
        <taxon>Dikarya</taxon>
        <taxon>Ascomycota</taxon>
        <taxon>Pezizomycotina</taxon>
        <taxon>Eurotiomycetes</taxon>
        <taxon>Eurotiomycetidae</taxon>
        <taxon>Eurotiales</taxon>
        <taxon>Aspergillaceae</taxon>
        <taxon>Aspergillus</taxon>
        <taxon>Aspergillus subgen. Fumigati</taxon>
    </lineage>
</organism>
<dbReference type="InterPro" id="IPR013766">
    <property type="entry name" value="Thioredoxin_domain"/>
</dbReference>
<keyword evidence="5 10" id="KW-0732">Signal</keyword>
<evidence type="ECO:0000256" key="8">
    <source>
        <dbReference type="ARBA" id="ARBA00023295"/>
    </source>
</evidence>
<dbReference type="AlphaFoldDB" id="A0AAN5YM59"/>